<accession>I7BY10</accession>
<dbReference type="AlphaFoldDB" id="I7BY10"/>
<gene>
    <name evidence="1" type="ordered locus">T1E_3190</name>
</gene>
<dbReference type="RefSeq" id="WP_014860728.1">
    <property type="nucleotide sequence ID" value="NC_018220.1"/>
</dbReference>
<dbReference type="Proteomes" id="UP000006503">
    <property type="component" value="Chromosome"/>
</dbReference>
<reference evidence="2" key="1">
    <citation type="journal article" date="2013" name="Microb. Biotechnol.">
        <title>Metabolic potential of the organic-solvent tolerant Pseudomonas putida DOT-T1E deduced from its annotated genome.</title>
        <authorList>
            <person name="Udaondo Z."/>
            <person name="Molina L."/>
            <person name="Daniels C."/>
            <person name="Gomez M.J."/>
            <person name="Molina-Henares M.A."/>
            <person name="Matilla M.A."/>
            <person name="Roca A."/>
            <person name="Fernandez M."/>
            <person name="Duque E."/>
            <person name="Segura A."/>
            <person name="Ramos J.L."/>
        </authorList>
    </citation>
    <scope>NUCLEOTIDE SEQUENCE [LARGE SCALE GENOMIC DNA]</scope>
    <source>
        <strain evidence="2">DOT-T1E</strain>
    </source>
</reference>
<dbReference type="PATRIC" id="fig|1196325.3.peg.3157"/>
<dbReference type="HOGENOM" id="CLU_2571199_0_0_6"/>
<dbReference type="KEGG" id="ppx:T1E_3190"/>
<sequence length="81" mass="9346">MSNPHETVDDCFAFFSREELLQQHCLLLENELAVMGEELTASREKIATLILMWTGLKDELRHAEEELDQARYQLQMGSPGH</sequence>
<proteinExistence type="predicted"/>
<protein>
    <submittedName>
        <fullName evidence="1">Uncharacterized protein</fullName>
    </submittedName>
</protein>
<evidence type="ECO:0000313" key="1">
    <source>
        <dbReference type="EMBL" id="AFO49027.1"/>
    </source>
</evidence>
<organism evidence="1 2">
    <name type="scientific">Pseudomonas putida (strain DOT-T1E)</name>
    <dbReference type="NCBI Taxonomy" id="1196325"/>
    <lineage>
        <taxon>Bacteria</taxon>
        <taxon>Pseudomonadati</taxon>
        <taxon>Pseudomonadota</taxon>
        <taxon>Gammaproteobacteria</taxon>
        <taxon>Pseudomonadales</taxon>
        <taxon>Pseudomonadaceae</taxon>
        <taxon>Pseudomonas</taxon>
    </lineage>
</organism>
<evidence type="ECO:0000313" key="2">
    <source>
        <dbReference type="Proteomes" id="UP000006503"/>
    </source>
</evidence>
<dbReference type="EMBL" id="CP003734">
    <property type="protein sequence ID" value="AFO49027.1"/>
    <property type="molecule type" value="Genomic_DNA"/>
</dbReference>
<name>I7BY10_PSEPT</name>